<dbReference type="SUPFAM" id="SSF51366">
    <property type="entry name" value="Ribulose-phoshate binding barrel"/>
    <property type="match status" value="1"/>
</dbReference>
<accession>A0AAF3JB01</accession>
<dbReference type="PANTHER" id="PTHR21381:SF3">
    <property type="entry name" value="SGC REGION PROTEIN SGCQ-RELATED"/>
    <property type="match status" value="1"/>
</dbReference>
<dbReference type="Pfam" id="PF03437">
    <property type="entry name" value="BtpA"/>
    <property type="match status" value="1"/>
</dbReference>
<organism evidence="2 3">
    <name type="scientific">Mesorhabditis belari</name>
    <dbReference type="NCBI Taxonomy" id="2138241"/>
    <lineage>
        <taxon>Eukaryota</taxon>
        <taxon>Metazoa</taxon>
        <taxon>Ecdysozoa</taxon>
        <taxon>Nematoda</taxon>
        <taxon>Chromadorea</taxon>
        <taxon>Rhabditida</taxon>
        <taxon>Rhabditina</taxon>
        <taxon>Rhabditomorpha</taxon>
        <taxon>Rhabditoidea</taxon>
        <taxon>Rhabditidae</taxon>
        <taxon>Mesorhabditinae</taxon>
        <taxon>Mesorhabditis</taxon>
    </lineage>
</organism>
<comment type="similarity">
    <text evidence="1">Belongs to the BtpA family.</text>
</comment>
<dbReference type="InterPro" id="IPR011060">
    <property type="entry name" value="RibuloseP-bd_barrel"/>
</dbReference>
<reference evidence="3" key="1">
    <citation type="submission" date="2024-02" db="UniProtKB">
        <authorList>
            <consortium name="WormBaseParasite"/>
        </authorList>
    </citation>
    <scope>IDENTIFICATION</scope>
</reference>
<dbReference type="PANTHER" id="PTHR21381">
    <property type="entry name" value="ZGC:162297"/>
    <property type="match status" value="1"/>
</dbReference>
<sequence length="278" mass="30424">MLKQTTQLIANCAQRPFIYGMIHVPALTGSPLNKYSMNKIVKIVQEEAEIYKKAKIDGLIVENMWDLPYVNKENSGPHVIAQMTMACQAVNEVLGKERATMSLGIQILAACNQEAIAVAQATGFDMIRVESFVFASVADEGWSEACAGPLLRYRKMIGADNVAIFTDIKKKHSAHAITSDITVGGMAQAAEFFLADGVIVTGEATGSAAEPRDVTEVKEKSRLPVLVGSGITKENVNLYKNCDALIVGSYFKENGQWKNKLDANQVNQFMNFVNTLKR</sequence>
<evidence type="ECO:0000313" key="3">
    <source>
        <dbReference type="WBParaSite" id="MBELARI_LOCUS7439"/>
    </source>
</evidence>
<evidence type="ECO:0000313" key="2">
    <source>
        <dbReference type="Proteomes" id="UP000887575"/>
    </source>
</evidence>
<dbReference type="Proteomes" id="UP000887575">
    <property type="component" value="Unassembled WGS sequence"/>
</dbReference>
<protein>
    <submittedName>
        <fullName evidence="3">BtpA family membrane complex biogenesis protein</fullName>
    </submittedName>
</protein>
<proteinExistence type="inferred from homology"/>
<dbReference type="NCBIfam" id="TIGR00259">
    <property type="entry name" value="thylakoid_BtpA"/>
    <property type="match status" value="1"/>
</dbReference>
<dbReference type="PIRSF" id="PIRSF005956">
    <property type="entry name" value="BtpA"/>
    <property type="match status" value="1"/>
</dbReference>
<evidence type="ECO:0000256" key="1">
    <source>
        <dbReference type="ARBA" id="ARBA00006007"/>
    </source>
</evidence>
<dbReference type="AlphaFoldDB" id="A0AAF3JB01"/>
<name>A0AAF3JB01_9BILA</name>
<keyword evidence="2" id="KW-1185">Reference proteome</keyword>
<dbReference type="WBParaSite" id="MBELARI_LOCUS7439">
    <property type="protein sequence ID" value="MBELARI_LOCUS7439"/>
    <property type="gene ID" value="MBELARI_LOCUS7439"/>
</dbReference>
<dbReference type="InterPro" id="IPR005137">
    <property type="entry name" value="BtpA"/>
</dbReference>